<dbReference type="PATRIC" id="fig|1395125.3.peg.2372"/>
<dbReference type="Proteomes" id="UP000017023">
    <property type="component" value="Unassembled WGS sequence"/>
</dbReference>
<comment type="caution">
    <text evidence="1">The sequence shown here is derived from an EMBL/GenBank/DDBJ whole genome shotgun (WGS) entry which is preliminary data.</text>
</comment>
<dbReference type="AlphaFoldDB" id="U2MAF0"/>
<proteinExistence type="predicted"/>
<sequence length="43" mass="5177">MKVYWLAHFIVKKSQFRVKEVVIFVVLSPDLHVFRNKIVHIVL</sequence>
<gene>
    <name evidence="1" type="ORF">HMPREF9145_1780</name>
</gene>
<dbReference type="EMBL" id="AWGW01000029">
    <property type="protein sequence ID" value="ERJ98679.1"/>
    <property type="molecule type" value="Genomic_DNA"/>
</dbReference>
<reference evidence="1 2" key="1">
    <citation type="submission" date="2013-08" db="EMBL/GenBank/DDBJ databases">
        <authorList>
            <person name="Durkin A.S."/>
            <person name="Haft D.R."/>
            <person name="McCorrison J."/>
            <person name="Torralba M."/>
            <person name="Gillis M."/>
            <person name="Haft D.H."/>
            <person name="Methe B."/>
            <person name="Sutton G."/>
            <person name="Nelson K.E."/>
        </authorList>
    </citation>
    <scope>NUCLEOTIDE SEQUENCE [LARGE SCALE GENOMIC DNA]</scope>
    <source>
        <strain evidence="1 2">F0493</strain>
    </source>
</reference>
<organism evidence="1 2">
    <name type="scientific">Segatella salivae F0493</name>
    <dbReference type="NCBI Taxonomy" id="1395125"/>
    <lineage>
        <taxon>Bacteria</taxon>
        <taxon>Pseudomonadati</taxon>
        <taxon>Bacteroidota</taxon>
        <taxon>Bacteroidia</taxon>
        <taxon>Bacteroidales</taxon>
        <taxon>Prevotellaceae</taxon>
        <taxon>Segatella</taxon>
    </lineage>
</organism>
<accession>U2MAF0</accession>
<name>U2MAF0_9BACT</name>
<evidence type="ECO:0000313" key="2">
    <source>
        <dbReference type="Proteomes" id="UP000017023"/>
    </source>
</evidence>
<protein>
    <submittedName>
        <fullName evidence="1">Uncharacterized protein</fullName>
    </submittedName>
</protein>
<evidence type="ECO:0000313" key="1">
    <source>
        <dbReference type="EMBL" id="ERJ98679.1"/>
    </source>
</evidence>